<dbReference type="RefSeq" id="WP_270026139.1">
    <property type="nucleotide sequence ID" value="NZ_JAPDDP010000026.1"/>
</dbReference>
<dbReference type="GO" id="GO:0008892">
    <property type="term" value="F:guanine deaminase activity"/>
    <property type="evidence" value="ECO:0007669"/>
    <property type="project" value="UniProtKB-UniRule"/>
</dbReference>
<sequence>MAGTTIIRARVAHTPRDPFAADDALETFDDGAVAFADGTIVATGPATDVLAAHPEATVHDRRDCVLIPGMVDTHVHFPQIPVIGAMGLELLEWLAQRTLPEEARMADLDHAQRAATRFTRLLALNGTTSALVFGSHFPQAQHALFEAADASGLRIASGLVVSDRNLRPELEVTPEEAYARSTELRARWHGHGRLRYVITPRFSVSATEAMLDACRALLDDEPTALFTSHVNESPGEIAFVKELFPKARDYIGTYEDAGLLRPCSVLAHNVHVSDEGLHRLARAKTAVAHCPSSNAFLASGIFPMARHVEHGVRFGMGTDVGAGTGLSMLKEALVAYHVQMVRSEGHMLGPAHLLYLATAAGAKAIGLEAVAGDLTPGKAADLVLLKPPPGGTLEAVLEEAPDWSAALGAIFTLAREECVVETRVAGDIVFRR</sequence>
<comment type="similarity">
    <text evidence="2 8">Belongs to the metallo-dependent hydrolases superfamily. ATZ/TRZ family.</text>
</comment>
<evidence type="ECO:0000256" key="5">
    <source>
        <dbReference type="ARBA" id="ARBA00022801"/>
    </source>
</evidence>
<evidence type="ECO:0000256" key="2">
    <source>
        <dbReference type="ARBA" id="ARBA00006745"/>
    </source>
</evidence>
<dbReference type="Gene3D" id="2.30.40.10">
    <property type="entry name" value="Urease, subunit C, domain 1"/>
    <property type="match status" value="1"/>
</dbReference>
<dbReference type="NCBIfam" id="TIGR02967">
    <property type="entry name" value="guan_deamin"/>
    <property type="match status" value="1"/>
</dbReference>
<evidence type="ECO:0000256" key="8">
    <source>
        <dbReference type="RuleBase" id="RU366009"/>
    </source>
</evidence>
<dbReference type="NCBIfam" id="NF006679">
    <property type="entry name" value="PRK09228.1"/>
    <property type="match status" value="1"/>
</dbReference>
<proteinExistence type="inferred from homology"/>
<dbReference type="InterPro" id="IPR014311">
    <property type="entry name" value="Guanine_deaminase"/>
</dbReference>
<name>A0A9X3SFU2_9ACTN</name>
<protein>
    <recommendedName>
        <fullName evidence="3 7">Guanine deaminase</fullName>
        <shortName evidence="8">Guanase</shortName>
        <ecNumber evidence="3 7">3.5.4.3</ecNumber>
    </recommendedName>
    <alternativeName>
        <fullName evidence="8">Guanine aminohydrolase</fullName>
    </alternativeName>
</protein>
<dbReference type="Gene3D" id="3.20.20.140">
    <property type="entry name" value="Metal-dependent hydrolases"/>
    <property type="match status" value="1"/>
</dbReference>
<evidence type="ECO:0000256" key="3">
    <source>
        <dbReference type="ARBA" id="ARBA00012781"/>
    </source>
</evidence>
<dbReference type="EC" id="3.5.4.3" evidence="3 7"/>
<comment type="pathway">
    <text evidence="1 8">Purine metabolism; guanine degradation; xanthine from guanine: step 1/1.</text>
</comment>
<evidence type="ECO:0000259" key="9">
    <source>
        <dbReference type="Pfam" id="PF01979"/>
    </source>
</evidence>
<dbReference type="SUPFAM" id="SSF51338">
    <property type="entry name" value="Composite domain of metallo-dependent hydrolases"/>
    <property type="match status" value="1"/>
</dbReference>
<evidence type="ECO:0000313" key="12">
    <source>
        <dbReference type="Proteomes" id="UP001147653"/>
    </source>
</evidence>
<dbReference type="GO" id="GO:0006147">
    <property type="term" value="P:guanine catabolic process"/>
    <property type="evidence" value="ECO:0007669"/>
    <property type="project" value="UniProtKB-UniRule"/>
</dbReference>
<dbReference type="InterPro" id="IPR011059">
    <property type="entry name" value="Metal-dep_hydrolase_composite"/>
</dbReference>
<evidence type="ECO:0000256" key="6">
    <source>
        <dbReference type="ARBA" id="ARBA00022833"/>
    </source>
</evidence>
<dbReference type="PANTHER" id="PTHR11271:SF6">
    <property type="entry name" value="GUANINE DEAMINASE"/>
    <property type="match status" value="1"/>
</dbReference>
<comment type="function">
    <text evidence="8">Catalyzes the hydrolytic deamination of guanine, producing xanthine and ammonia.</text>
</comment>
<feature type="domain" description="Amidohydrolase-related" evidence="9">
    <location>
        <begin position="65"/>
        <end position="429"/>
    </location>
</feature>
<evidence type="ECO:0000256" key="1">
    <source>
        <dbReference type="ARBA" id="ARBA00004984"/>
    </source>
</evidence>
<dbReference type="Proteomes" id="UP001147653">
    <property type="component" value="Unassembled WGS sequence"/>
</dbReference>
<accession>A0A9X3SFU2</accession>
<feature type="domain" description="Aminodeoxyfutalosine deaminase/Imidazolonepropionase-like composite" evidence="10">
    <location>
        <begin position="31"/>
        <end position="56"/>
    </location>
</feature>
<reference evidence="11" key="1">
    <citation type="submission" date="2022-10" db="EMBL/GenBank/DDBJ databases">
        <title>The WGS of Solirubrobacter phytolaccae KCTC 29190.</title>
        <authorList>
            <person name="Jiang Z."/>
        </authorList>
    </citation>
    <scope>NUCLEOTIDE SEQUENCE</scope>
    <source>
        <strain evidence="11">KCTC 29190</strain>
    </source>
</reference>
<dbReference type="PANTHER" id="PTHR11271">
    <property type="entry name" value="GUANINE DEAMINASE"/>
    <property type="match status" value="1"/>
</dbReference>
<dbReference type="InterPro" id="IPR006680">
    <property type="entry name" value="Amidohydro-rel"/>
</dbReference>
<dbReference type="EMBL" id="JAPDDP010000026">
    <property type="protein sequence ID" value="MDA0181787.1"/>
    <property type="molecule type" value="Genomic_DNA"/>
</dbReference>
<dbReference type="GO" id="GO:0005829">
    <property type="term" value="C:cytosol"/>
    <property type="evidence" value="ECO:0007669"/>
    <property type="project" value="TreeGrafter"/>
</dbReference>
<dbReference type="Pfam" id="PF22039">
    <property type="entry name" value="HUTI_composite_bact"/>
    <property type="match status" value="1"/>
</dbReference>
<keyword evidence="6 8" id="KW-0862">Zinc</keyword>
<evidence type="ECO:0000313" key="11">
    <source>
        <dbReference type="EMBL" id="MDA0181787.1"/>
    </source>
</evidence>
<keyword evidence="4 8" id="KW-0479">Metal-binding</keyword>
<dbReference type="SUPFAM" id="SSF51556">
    <property type="entry name" value="Metallo-dependent hydrolases"/>
    <property type="match status" value="1"/>
</dbReference>
<dbReference type="InterPro" id="IPR051607">
    <property type="entry name" value="Metallo-dep_hydrolases"/>
</dbReference>
<gene>
    <name evidence="11" type="primary">guaD</name>
    <name evidence="11" type="ORF">OJ997_15900</name>
</gene>
<comment type="caution">
    <text evidence="11">The sequence shown here is derived from an EMBL/GenBank/DDBJ whole genome shotgun (WGS) entry which is preliminary data.</text>
</comment>
<comment type="catalytic activity">
    <reaction evidence="8">
        <text>guanine + H2O + H(+) = xanthine + NH4(+)</text>
        <dbReference type="Rhea" id="RHEA:14665"/>
        <dbReference type="ChEBI" id="CHEBI:15377"/>
        <dbReference type="ChEBI" id="CHEBI:15378"/>
        <dbReference type="ChEBI" id="CHEBI:16235"/>
        <dbReference type="ChEBI" id="CHEBI:17712"/>
        <dbReference type="ChEBI" id="CHEBI:28938"/>
        <dbReference type="EC" id="3.5.4.3"/>
    </reaction>
</comment>
<keyword evidence="5 8" id="KW-0378">Hydrolase</keyword>
<dbReference type="AlphaFoldDB" id="A0A9X3SFU2"/>
<evidence type="ECO:0000256" key="7">
    <source>
        <dbReference type="NCBIfam" id="TIGR02967"/>
    </source>
</evidence>
<dbReference type="InterPro" id="IPR032466">
    <property type="entry name" value="Metal_Hydrolase"/>
</dbReference>
<dbReference type="InterPro" id="IPR054418">
    <property type="entry name" value="MQNX/HUTI_composite_N"/>
</dbReference>
<keyword evidence="12" id="KW-1185">Reference proteome</keyword>
<dbReference type="GO" id="GO:0008270">
    <property type="term" value="F:zinc ion binding"/>
    <property type="evidence" value="ECO:0007669"/>
    <property type="project" value="UniProtKB-UniRule"/>
</dbReference>
<evidence type="ECO:0000256" key="4">
    <source>
        <dbReference type="ARBA" id="ARBA00022723"/>
    </source>
</evidence>
<dbReference type="Pfam" id="PF01979">
    <property type="entry name" value="Amidohydro_1"/>
    <property type="match status" value="1"/>
</dbReference>
<comment type="cofactor">
    <cofactor evidence="8">
        <name>Zn(2+)</name>
        <dbReference type="ChEBI" id="CHEBI:29105"/>
    </cofactor>
    <text evidence="8">Binds 1 zinc ion per subunit.</text>
</comment>
<organism evidence="11 12">
    <name type="scientific">Solirubrobacter phytolaccae</name>
    <dbReference type="NCBI Taxonomy" id="1404360"/>
    <lineage>
        <taxon>Bacteria</taxon>
        <taxon>Bacillati</taxon>
        <taxon>Actinomycetota</taxon>
        <taxon>Thermoleophilia</taxon>
        <taxon>Solirubrobacterales</taxon>
        <taxon>Solirubrobacteraceae</taxon>
        <taxon>Solirubrobacter</taxon>
    </lineage>
</organism>
<evidence type="ECO:0000259" key="10">
    <source>
        <dbReference type="Pfam" id="PF22039"/>
    </source>
</evidence>